<feature type="domain" description="HTH araC/xylS-type" evidence="4">
    <location>
        <begin position="190"/>
        <end position="288"/>
    </location>
</feature>
<keyword evidence="6" id="KW-1185">Reference proteome</keyword>
<evidence type="ECO:0000259" key="4">
    <source>
        <dbReference type="PROSITE" id="PS01124"/>
    </source>
</evidence>
<evidence type="ECO:0000313" key="5">
    <source>
        <dbReference type="EMBL" id="MTI26383.1"/>
    </source>
</evidence>
<comment type="caution">
    <text evidence="5">The sequence shown here is derived from an EMBL/GenBank/DDBJ whole genome shotgun (WGS) entry which is preliminary data.</text>
</comment>
<dbReference type="InterPro" id="IPR018060">
    <property type="entry name" value="HTH_AraC"/>
</dbReference>
<dbReference type="Pfam" id="PF12833">
    <property type="entry name" value="HTH_18"/>
    <property type="match status" value="1"/>
</dbReference>
<organism evidence="5 6">
    <name type="scientific">Fulvivirga kasyanovii</name>
    <dbReference type="NCBI Taxonomy" id="396812"/>
    <lineage>
        <taxon>Bacteria</taxon>
        <taxon>Pseudomonadati</taxon>
        <taxon>Bacteroidota</taxon>
        <taxon>Cytophagia</taxon>
        <taxon>Cytophagales</taxon>
        <taxon>Fulvivirgaceae</taxon>
        <taxon>Fulvivirga</taxon>
    </lineage>
</organism>
<reference evidence="5 6" key="1">
    <citation type="submission" date="2019-02" db="EMBL/GenBank/DDBJ databases">
        <authorList>
            <person name="Goldberg S.R."/>
            <person name="Haltli B.A."/>
            <person name="Correa H."/>
            <person name="Russell K.G."/>
        </authorList>
    </citation>
    <scope>NUCLEOTIDE SEQUENCE [LARGE SCALE GENOMIC DNA]</scope>
    <source>
        <strain evidence="5 6">JCM 16186</strain>
    </source>
</reference>
<dbReference type="SUPFAM" id="SSF51215">
    <property type="entry name" value="Regulatory protein AraC"/>
    <property type="match status" value="1"/>
</dbReference>
<dbReference type="InterPro" id="IPR014710">
    <property type="entry name" value="RmlC-like_jellyroll"/>
</dbReference>
<sequence>MKENPLIKVYHLQNEEHPNRFFNIEKMETIYDNISGKTTEPHRHDFYTIVWVQHGEGHHLIDFNTYDIEDDQVFFISPGQIHQIDTPTRPQGWVISFSADFLSASGISQDFILKVNLFKSYSDSPPIYLDEKTQAALGLIIDALYASFKAENNYKEEAVGAWLKLFLIECVNLCEKSRPPETSATSCVLIDFRKMVEENFRNLHKVSEYADLLFLTPKHLNQVVKDTIGCTAKEYIIDRIISEAKRLLIHTHETVKQIAISLGFKEPLHFNTFFKKKSGLTPLEFRKQHEV</sequence>
<dbReference type="InterPro" id="IPR020449">
    <property type="entry name" value="Tscrpt_reg_AraC-type_HTH"/>
</dbReference>
<dbReference type="SMART" id="SM00342">
    <property type="entry name" value="HTH_ARAC"/>
    <property type="match status" value="1"/>
</dbReference>
<dbReference type="SUPFAM" id="SSF46689">
    <property type="entry name" value="Homeodomain-like"/>
    <property type="match status" value="1"/>
</dbReference>
<dbReference type="Gene3D" id="1.10.10.60">
    <property type="entry name" value="Homeodomain-like"/>
    <property type="match status" value="1"/>
</dbReference>
<dbReference type="EMBL" id="SMLW01000578">
    <property type="protein sequence ID" value="MTI26383.1"/>
    <property type="molecule type" value="Genomic_DNA"/>
</dbReference>
<dbReference type="Pfam" id="PF02311">
    <property type="entry name" value="AraC_binding"/>
    <property type="match status" value="1"/>
</dbReference>
<proteinExistence type="predicted"/>
<evidence type="ECO:0000256" key="3">
    <source>
        <dbReference type="ARBA" id="ARBA00023163"/>
    </source>
</evidence>
<name>A0ABW9RQX0_9BACT</name>
<dbReference type="InterPro" id="IPR037923">
    <property type="entry name" value="HTH-like"/>
</dbReference>
<dbReference type="PROSITE" id="PS01124">
    <property type="entry name" value="HTH_ARAC_FAMILY_2"/>
    <property type="match status" value="1"/>
</dbReference>
<dbReference type="InterPro" id="IPR003313">
    <property type="entry name" value="AraC-bd"/>
</dbReference>
<dbReference type="Proteomes" id="UP000798808">
    <property type="component" value="Unassembled WGS sequence"/>
</dbReference>
<evidence type="ECO:0000313" key="6">
    <source>
        <dbReference type="Proteomes" id="UP000798808"/>
    </source>
</evidence>
<accession>A0ABW9RQX0</accession>
<evidence type="ECO:0000256" key="1">
    <source>
        <dbReference type="ARBA" id="ARBA00023015"/>
    </source>
</evidence>
<dbReference type="PANTHER" id="PTHR43280:SF32">
    <property type="entry name" value="TRANSCRIPTIONAL REGULATORY PROTEIN"/>
    <property type="match status" value="1"/>
</dbReference>
<keyword evidence="2" id="KW-0238">DNA-binding</keyword>
<gene>
    <name evidence="5" type="ORF">E1163_15605</name>
</gene>
<keyword evidence="3" id="KW-0804">Transcription</keyword>
<evidence type="ECO:0000256" key="2">
    <source>
        <dbReference type="ARBA" id="ARBA00023125"/>
    </source>
</evidence>
<dbReference type="RefSeq" id="WP_155173395.1">
    <property type="nucleotide sequence ID" value="NZ_BAAAFL010000012.1"/>
</dbReference>
<dbReference type="InterPro" id="IPR009057">
    <property type="entry name" value="Homeodomain-like_sf"/>
</dbReference>
<keyword evidence="1" id="KW-0805">Transcription regulation</keyword>
<protein>
    <submittedName>
        <fullName evidence="5">Helix-turn-helix domain-containing protein</fullName>
    </submittedName>
</protein>
<dbReference type="Gene3D" id="2.60.120.10">
    <property type="entry name" value="Jelly Rolls"/>
    <property type="match status" value="1"/>
</dbReference>
<dbReference type="PRINTS" id="PR00032">
    <property type="entry name" value="HTHARAC"/>
</dbReference>
<dbReference type="PANTHER" id="PTHR43280">
    <property type="entry name" value="ARAC-FAMILY TRANSCRIPTIONAL REGULATOR"/>
    <property type="match status" value="1"/>
</dbReference>